<name>G6AGH6_9BACT</name>
<dbReference type="PANTHER" id="PTHR30386">
    <property type="entry name" value="MEMBRANE FUSION SUBUNIT OF EMRAB-TOLC MULTIDRUG EFFLUX PUMP"/>
    <property type="match status" value="1"/>
</dbReference>
<accession>G6AGH6</accession>
<evidence type="ECO:0008006" key="9">
    <source>
        <dbReference type="Google" id="ProtNLM"/>
    </source>
</evidence>
<keyword evidence="2 6" id="KW-0812">Transmembrane</keyword>
<keyword evidence="4 6" id="KW-0472">Membrane</keyword>
<comment type="subcellular location">
    <subcellularLocation>
        <location evidence="1">Membrane</location>
        <topology evidence="1">Single-pass membrane protein</topology>
    </subcellularLocation>
</comment>
<dbReference type="HOGENOM" id="CLU_050642_0_0_10"/>
<dbReference type="PATRIC" id="fig|857291.3.peg.1399"/>
<feature type="transmembrane region" description="Helical" evidence="6">
    <location>
        <begin position="25"/>
        <end position="44"/>
    </location>
</feature>
<evidence type="ECO:0000313" key="8">
    <source>
        <dbReference type="Proteomes" id="UP000004597"/>
    </source>
</evidence>
<keyword evidence="8" id="KW-1185">Reference proteome</keyword>
<protein>
    <recommendedName>
        <fullName evidence="9">Membrane fusion protein biotin-lipoyl like domain-containing protein</fullName>
    </recommendedName>
</protein>
<dbReference type="RefSeq" id="WP_008823308.1">
    <property type="nucleotide sequence ID" value="NZ_JH376763.1"/>
</dbReference>
<evidence type="ECO:0000256" key="4">
    <source>
        <dbReference type="ARBA" id="ARBA00023136"/>
    </source>
</evidence>
<evidence type="ECO:0000313" key="7">
    <source>
        <dbReference type="EMBL" id="EHG16235.1"/>
    </source>
</evidence>
<dbReference type="AlphaFoldDB" id="G6AGH6"/>
<keyword evidence="3 6" id="KW-1133">Transmembrane helix</keyword>
<feature type="compositionally biased region" description="Basic and acidic residues" evidence="5">
    <location>
        <begin position="427"/>
        <end position="437"/>
    </location>
</feature>
<dbReference type="EMBL" id="AFXP01000010">
    <property type="protein sequence ID" value="EHG16235.1"/>
    <property type="molecule type" value="Genomic_DNA"/>
</dbReference>
<feature type="region of interest" description="Disordered" evidence="5">
    <location>
        <begin position="427"/>
        <end position="451"/>
    </location>
</feature>
<gene>
    <name evidence="7" type="ORF">HMPREF9138_01397</name>
</gene>
<organism evidence="7 8">
    <name type="scientific">Prevotella histicola F0411</name>
    <dbReference type="NCBI Taxonomy" id="857291"/>
    <lineage>
        <taxon>Bacteria</taxon>
        <taxon>Pseudomonadati</taxon>
        <taxon>Bacteroidota</taxon>
        <taxon>Bacteroidia</taxon>
        <taxon>Bacteroidales</taxon>
        <taxon>Prevotellaceae</taxon>
        <taxon>Prevotella</taxon>
    </lineage>
</organism>
<dbReference type="Proteomes" id="UP000004597">
    <property type="component" value="Unassembled WGS sequence"/>
</dbReference>
<sequence length="451" mass="51638">MDKKYAHTEEFYDVAQGMPGKYTTYVIYGLFLFVLSIFILGFIVEVPERVYADAKVMPSNPPITLNAQTSGKIHIIANKPSLRCHKGQYLAIIENPANYKDVLALKSWLGQNNIWSKNSSIYELLGNSYALGEIEAEFYAFKVALLKYEQLQSGHNDYKHSLAMIDKQIEANMMLVKNRKDLLKSYITEKEIRSFYLKSDSVLYLRNIIPKDEFDKSNIQYIGTQDKILSIEQEIRQTENSTVENVIKRDQIVDGINNALDEAKISLSNAYHKLKNQIRNWEKTYVFIAPDECEAEFANLITEGAFVTAGEPIYNIIYRNSSYFGIAVLPSDGAGNVTKGDSVNLRMMLYPYQEYGSLRGYVERISMNSVEKGYLLYINMPNGLKSDNNHTLSFAEIMYGQAEIITVRKKLIFMLFNKLKAITSSNKKQEDRIETDIQKNPPKTSTKEIKF</sequence>
<evidence type="ECO:0000256" key="6">
    <source>
        <dbReference type="SAM" id="Phobius"/>
    </source>
</evidence>
<dbReference type="GeneID" id="66732280"/>
<dbReference type="InterPro" id="IPR050739">
    <property type="entry name" value="MFP"/>
</dbReference>
<dbReference type="STRING" id="857291.HMPREF9138_01397"/>
<evidence type="ECO:0000256" key="5">
    <source>
        <dbReference type="SAM" id="MobiDB-lite"/>
    </source>
</evidence>
<proteinExistence type="predicted"/>
<evidence type="ECO:0000256" key="1">
    <source>
        <dbReference type="ARBA" id="ARBA00004167"/>
    </source>
</evidence>
<reference evidence="7 8" key="1">
    <citation type="submission" date="2011-10" db="EMBL/GenBank/DDBJ databases">
        <title>The Genome Sequence of Prevotella histicola F0411.</title>
        <authorList>
            <consortium name="The Broad Institute Genome Sequencing Platform"/>
            <person name="Earl A."/>
            <person name="Ward D."/>
            <person name="Feldgarden M."/>
            <person name="Gevers D."/>
            <person name="Izard J."/>
            <person name="Ganesan A."/>
            <person name="Blanton J.M."/>
            <person name="Baranova O.V."/>
            <person name="Tanner A.C."/>
            <person name="Mathney J.M.J."/>
            <person name="Dewhirst F.E."/>
            <person name="Young S.K."/>
            <person name="Zeng Q."/>
            <person name="Gargeya S."/>
            <person name="Fitzgerald M."/>
            <person name="Haas B."/>
            <person name="Abouelleil A."/>
            <person name="Alvarado L."/>
            <person name="Arachchi H.M."/>
            <person name="Berlin A."/>
            <person name="Brown A."/>
            <person name="Chapman S.B."/>
            <person name="Chen Z."/>
            <person name="Dunbar C."/>
            <person name="Freedman E."/>
            <person name="Gearin G."/>
            <person name="Gellesch M."/>
            <person name="Goldberg J."/>
            <person name="Griggs A."/>
            <person name="Gujja S."/>
            <person name="Heiman D."/>
            <person name="Howarth C."/>
            <person name="Larson L."/>
            <person name="Lui A."/>
            <person name="MacDonald P.J.P."/>
            <person name="Montmayeur A."/>
            <person name="Murphy C."/>
            <person name="Neiman D."/>
            <person name="Pearson M."/>
            <person name="Priest M."/>
            <person name="Roberts A."/>
            <person name="Saif S."/>
            <person name="Shea T."/>
            <person name="Shenoy N."/>
            <person name="Sisk P."/>
            <person name="Stolte C."/>
            <person name="Sykes S."/>
            <person name="Wortman J."/>
            <person name="Nusbaum C."/>
            <person name="Birren B."/>
        </authorList>
    </citation>
    <scope>NUCLEOTIDE SEQUENCE [LARGE SCALE GENOMIC DNA]</scope>
    <source>
        <strain evidence="7 8">F0411</strain>
    </source>
</reference>
<evidence type="ECO:0000256" key="2">
    <source>
        <dbReference type="ARBA" id="ARBA00022692"/>
    </source>
</evidence>
<dbReference type="PANTHER" id="PTHR30386:SF26">
    <property type="entry name" value="TRANSPORT PROTEIN COMB"/>
    <property type="match status" value="1"/>
</dbReference>
<comment type="caution">
    <text evidence="7">The sequence shown here is derived from an EMBL/GenBank/DDBJ whole genome shotgun (WGS) entry which is preliminary data.</text>
</comment>
<dbReference type="GO" id="GO:0016020">
    <property type="term" value="C:membrane"/>
    <property type="evidence" value="ECO:0007669"/>
    <property type="project" value="UniProtKB-SubCell"/>
</dbReference>
<evidence type="ECO:0000256" key="3">
    <source>
        <dbReference type="ARBA" id="ARBA00022989"/>
    </source>
</evidence>